<dbReference type="Pfam" id="PF05142">
    <property type="entry name" value="DUF702"/>
    <property type="match status" value="1"/>
</dbReference>
<comment type="similarity">
    <text evidence="2">Belongs to the SHI protein family.</text>
</comment>
<dbReference type="NCBIfam" id="TIGR01624">
    <property type="entry name" value="LRP1_Cterm"/>
    <property type="match status" value="1"/>
</dbReference>
<name>A0A8J5BH62_ZINOF</name>
<dbReference type="InterPro" id="IPR007818">
    <property type="entry name" value="SHI"/>
</dbReference>
<proteinExistence type="inferred from homology"/>
<dbReference type="PANTHER" id="PTHR31604">
    <property type="entry name" value="PROTEIN LATERAL ROOT PRIMORDIUM 1"/>
    <property type="match status" value="1"/>
</dbReference>
<dbReference type="GO" id="GO:0045893">
    <property type="term" value="P:positive regulation of DNA-templated transcription"/>
    <property type="evidence" value="ECO:0007669"/>
    <property type="project" value="TreeGrafter"/>
</dbReference>
<evidence type="ECO:0000256" key="7">
    <source>
        <dbReference type="ARBA" id="ARBA00023242"/>
    </source>
</evidence>
<comment type="subcellular location">
    <subcellularLocation>
        <location evidence="1">Nucleus</location>
    </subcellularLocation>
</comment>
<evidence type="ECO:0000256" key="6">
    <source>
        <dbReference type="ARBA" id="ARBA00023159"/>
    </source>
</evidence>
<dbReference type="EMBL" id="JACMSC010000020">
    <property type="protein sequence ID" value="KAG6472066.1"/>
    <property type="molecule type" value="Genomic_DNA"/>
</dbReference>
<evidence type="ECO:0000256" key="8">
    <source>
        <dbReference type="SAM" id="MobiDB-lite"/>
    </source>
</evidence>
<accession>A0A8J5BH62</accession>
<feature type="compositionally biased region" description="Low complexity" evidence="8">
    <location>
        <begin position="12"/>
        <end position="21"/>
    </location>
</feature>
<keyword evidence="7" id="KW-0539">Nucleus</keyword>
<feature type="compositionally biased region" description="Basic and acidic residues" evidence="8">
    <location>
        <begin position="78"/>
        <end position="97"/>
    </location>
</feature>
<feature type="compositionally biased region" description="Low complexity" evidence="8">
    <location>
        <begin position="310"/>
        <end position="324"/>
    </location>
</feature>
<dbReference type="InterPro" id="IPR006511">
    <property type="entry name" value="SHI_C"/>
</dbReference>
<evidence type="ECO:0000256" key="2">
    <source>
        <dbReference type="ARBA" id="ARBA00006911"/>
    </source>
</evidence>
<dbReference type="GO" id="GO:0003677">
    <property type="term" value="F:DNA binding"/>
    <property type="evidence" value="ECO:0007669"/>
    <property type="project" value="UniProtKB-KW"/>
</dbReference>
<protein>
    <submittedName>
        <fullName evidence="9">Uncharacterized protein</fullName>
    </submittedName>
</protein>
<evidence type="ECO:0000256" key="4">
    <source>
        <dbReference type="ARBA" id="ARBA00022833"/>
    </source>
</evidence>
<dbReference type="InterPro" id="IPR006510">
    <property type="entry name" value="Znf_LRP1"/>
</dbReference>
<feature type="region of interest" description="Disordered" evidence="8">
    <location>
        <begin position="282"/>
        <end position="344"/>
    </location>
</feature>
<gene>
    <name evidence="9" type="ORF">ZIOFF_069521</name>
</gene>
<dbReference type="PANTHER" id="PTHR31604:SF30">
    <property type="entry name" value="PROTEIN LATERAL ROOT PRIMORDIUM 1"/>
    <property type="match status" value="1"/>
</dbReference>
<comment type="caution">
    <text evidence="9">The sequence shown here is derived from an EMBL/GenBank/DDBJ whole genome shotgun (WGS) entry which is preliminary data.</text>
</comment>
<dbReference type="GO" id="GO:0003700">
    <property type="term" value="F:DNA-binding transcription factor activity"/>
    <property type="evidence" value="ECO:0007669"/>
    <property type="project" value="InterPro"/>
</dbReference>
<keyword evidence="6" id="KW-0010">Activator</keyword>
<keyword evidence="5" id="KW-0238">DNA-binding</keyword>
<reference evidence="9 10" key="1">
    <citation type="submission" date="2020-08" db="EMBL/GenBank/DDBJ databases">
        <title>Plant Genome Project.</title>
        <authorList>
            <person name="Zhang R.-G."/>
        </authorList>
    </citation>
    <scope>NUCLEOTIDE SEQUENCE [LARGE SCALE GENOMIC DNA]</scope>
    <source>
        <tissue evidence="9">Rhizome</tissue>
    </source>
</reference>
<organism evidence="9 10">
    <name type="scientific">Zingiber officinale</name>
    <name type="common">Ginger</name>
    <name type="synonym">Amomum zingiber</name>
    <dbReference type="NCBI Taxonomy" id="94328"/>
    <lineage>
        <taxon>Eukaryota</taxon>
        <taxon>Viridiplantae</taxon>
        <taxon>Streptophyta</taxon>
        <taxon>Embryophyta</taxon>
        <taxon>Tracheophyta</taxon>
        <taxon>Spermatophyta</taxon>
        <taxon>Magnoliopsida</taxon>
        <taxon>Liliopsida</taxon>
        <taxon>Zingiberales</taxon>
        <taxon>Zingiberaceae</taxon>
        <taxon>Zingiber</taxon>
    </lineage>
</organism>
<keyword evidence="10" id="KW-1185">Reference proteome</keyword>
<dbReference type="NCBIfam" id="TIGR01623">
    <property type="entry name" value="put_zinc_LRP1"/>
    <property type="match status" value="1"/>
</dbReference>
<feature type="region of interest" description="Disordered" evidence="8">
    <location>
        <begin position="78"/>
        <end position="100"/>
    </location>
</feature>
<evidence type="ECO:0000256" key="3">
    <source>
        <dbReference type="ARBA" id="ARBA00022723"/>
    </source>
</evidence>
<dbReference type="Proteomes" id="UP000734854">
    <property type="component" value="Unassembled WGS sequence"/>
</dbReference>
<sequence>MPDPNPISAHIPGSSPAQPSSPANYNNHIHLLLKLCLVPLSLNKFKLLLEDLLQIHLKIAYGRGLLELLLAGREKIADQGAEERNKKRGGSDPEIRIETAGVATGRRFPSDTGAFADWVAASAAPGRGDDLRLGFNAGGSEGGAASLIWAGGGRQPQDSNYGVPAEMGTVVLPSAASFHHHHHHHHHHLESLQSVPAAAPLIPPQHLLSNPNPNAHFSNYSIHPMLDSRGVIAGCAEGGGVFTCQDCGNQAKKDCTHRRCRTCCKSRGFECSTHVKSTWVPASRRRERQLAAAASAPKKPRVSASSFHQPAAASHTSTSNTTPPRSFDTTSSLQNGGDDVGETLPVNVRSPAVFKCVRVTSMDDDGEDEYAYHAVIKIGGRVFKGFLFDQGCDNDASIPNMSELHPGNIASTGGGASSPALPCNIFGGSSGGLIGDANYDGNHL</sequence>
<evidence type="ECO:0000313" key="9">
    <source>
        <dbReference type="EMBL" id="KAG6472066.1"/>
    </source>
</evidence>
<dbReference type="AlphaFoldDB" id="A0A8J5BH62"/>
<evidence type="ECO:0000256" key="5">
    <source>
        <dbReference type="ARBA" id="ARBA00023125"/>
    </source>
</evidence>
<evidence type="ECO:0000256" key="1">
    <source>
        <dbReference type="ARBA" id="ARBA00004123"/>
    </source>
</evidence>
<dbReference type="GO" id="GO:0005634">
    <property type="term" value="C:nucleus"/>
    <property type="evidence" value="ECO:0007669"/>
    <property type="project" value="UniProtKB-SubCell"/>
</dbReference>
<keyword evidence="4" id="KW-0862">Zinc</keyword>
<evidence type="ECO:0000313" key="10">
    <source>
        <dbReference type="Proteomes" id="UP000734854"/>
    </source>
</evidence>
<keyword evidence="3" id="KW-0479">Metal-binding</keyword>
<dbReference type="GO" id="GO:0046872">
    <property type="term" value="F:metal ion binding"/>
    <property type="evidence" value="ECO:0007669"/>
    <property type="project" value="UniProtKB-KW"/>
</dbReference>
<feature type="region of interest" description="Disordered" evidence="8">
    <location>
        <begin position="1"/>
        <end position="21"/>
    </location>
</feature>